<keyword evidence="2" id="KW-1185">Reference proteome</keyword>
<dbReference type="AlphaFoldDB" id="A0A517SZS4"/>
<name>A0A517SZS4_9BACT</name>
<proteinExistence type="predicted"/>
<sequence>MSLFPDDLAFYEKIKVSRTLTEPSTHLGVAFCNTCCEIAQPESRKASQPRVWLAYCANGVPKRIGCTEILLTFGQFIGSIAQARALRPNPDRDTLIQSLRATIASAGQNQKIPWASR</sequence>
<accession>A0A517SZS4</accession>
<protein>
    <submittedName>
        <fullName evidence="1">Uncharacterized protein</fullName>
    </submittedName>
</protein>
<evidence type="ECO:0000313" key="1">
    <source>
        <dbReference type="EMBL" id="QDT61563.1"/>
    </source>
</evidence>
<dbReference type="EMBL" id="CP036272">
    <property type="protein sequence ID" value="QDT61563.1"/>
    <property type="molecule type" value="Genomic_DNA"/>
</dbReference>
<evidence type="ECO:0000313" key="2">
    <source>
        <dbReference type="Proteomes" id="UP000315003"/>
    </source>
</evidence>
<dbReference type="Proteomes" id="UP000315003">
    <property type="component" value="Chromosome"/>
</dbReference>
<reference evidence="1 2" key="1">
    <citation type="submission" date="2019-02" db="EMBL/GenBank/DDBJ databases">
        <title>Deep-cultivation of Planctomycetes and their phenomic and genomic characterization uncovers novel biology.</title>
        <authorList>
            <person name="Wiegand S."/>
            <person name="Jogler M."/>
            <person name="Boedeker C."/>
            <person name="Pinto D."/>
            <person name="Vollmers J."/>
            <person name="Rivas-Marin E."/>
            <person name="Kohn T."/>
            <person name="Peeters S.H."/>
            <person name="Heuer A."/>
            <person name="Rast P."/>
            <person name="Oberbeckmann S."/>
            <person name="Bunk B."/>
            <person name="Jeske O."/>
            <person name="Meyerdierks A."/>
            <person name="Storesund J.E."/>
            <person name="Kallscheuer N."/>
            <person name="Luecker S."/>
            <person name="Lage O.M."/>
            <person name="Pohl T."/>
            <person name="Merkel B.J."/>
            <person name="Hornburger P."/>
            <person name="Mueller R.-W."/>
            <person name="Bruemmer F."/>
            <person name="Labrenz M."/>
            <person name="Spormann A.M."/>
            <person name="Op den Camp H."/>
            <person name="Overmann J."/>
            <person name="Amann R."/>
            <person name="Jetten M.S.M."/>
            <person name="Mascher T."/>
            <person name="Medema M.H."/>
            <person name="Devos D.P."/>
            <person name="Kaster A.-K."/>
            <person name="Ovreas L."/>
            <person name="Rohde M."/>
            <person name="Galperin M.Y."/>
            <person name="Jogler C."/>
        </authorList>
    </citation>
    <scope>NUCLEOTIDE SEQUENCE [LARGE SCALE GENOMIC DNA]</scope>
    <source>
        <strain evidence="1 2">SV_7m_r</strain>
    </source>
</reference>
<gene>
    <name evidence="1" type="ORF">SV7mr_41000</name>
</gene>
<organism evidence="1 2">
    <name type="scientific">Stieleria bergensis</name>
    <dbReference type="NCBI Taxonomy" id="2528025"/>
    <lineage>
        <taxon>Bacteria</taxon>
        <taxon>Pseudomonadati</taxon>
        <taxon>Planctomycetota</taxon>
        <taxon>Planctomycetia</taxon>
        <taxon>Pirellulales</taxon>
        <taxon>Pirellulaceae</taxon>
        <taxon>Stieleria</taxon>
    </lineage>
</organism>